<dbReference type="InParanoid" id="A0A2K1KA48"/>
<feature type="region of interest" description="Disordered" evidence="1">
    <location>
        <begin position="1"/>
        <end position="46"/>
    </location>
</feature>
<dbReference type="EMBL" id="ABEU02000007">
    <property type="protein sequence ID" value="PNR50647.1"/>
    <property type="molecule type" value="Genomic_DNA"/>
</dbReference>
<evidence type="ECO:0000313" key="3">
    <source>
        <dbReference type="EnsemblPlants" id="Pp3c7_3021V3.1"/>
    </source>
</evidence>
<dbReference type="EnsemblPlants" id="Pp3c7_3021V3.1">
    <property type="protein sequence ID" value="Pp3c7_3021V3.1"/>
    <property type="gene ID" value="Pp3c7_3021"/>
</dbReference>
<organism evidence="2">
    <name type="scientific">Physcomitrium patens</name>
    <name type="common">Spreading-leaved earth moss</name>
    <name type="synonym">Physcomitrella patens</name>
    <dbReference type="NCBI Taxonomy" id="3218"/>
    <lineage>
        <taxon>Eukaryota</taxon>
        <taxon>Viridiplantae</taxon>
        <taxon>Streptophyta</taxon>
        <taxon>Embryophyta</taxon>
        <taxon>Bryophyta</taxon>
        <taxon>Bryophytina</taxon>
        <taxon>Bryopsida</taxon>
        <taxon>Funariidae</taxon>
        <taxon>Funariales</taxon>
        <taxon>Funariaceae</taxon>
        <taxon>Physcomitrium</taxon>
    </lineage>
</organism>
<feature type="compositionally biased region" description="Low complexity" evidence="1">
    <location>
        <begin position="37"/>
        <end position="46"/>
    </location>
</feature>
<sequence length="119" mass="12598">MCMGAAGSRGERGKETAPTCGGSQQPRPQTRGVACQGRRGPSRSLSRSRSLVLCCLPFSSFRRVLCGITFTSASTRAGWYAISRGLLCECDLCFAVGLAAVATTTTTTRRRRGGGEVDM</sequence>
<reference evidence="3" key="3">
    <citation type="submission" date="2020-12" db="UniProtKB">
        <authorList>
            <consortium name="EnsemblPlants"/>
        </authorList>
    </citation>
    <scope>IDENTIFICATION</scope>
</reference>
<proteinExistence type="predicted"/>
<dbReference type="Proteomes" id="UP000006727">
    <property type="component" value="Chromosome 7"/>
</dbReference>
<name>A0A2K1KA48_PHYPA</name>
<gene>
    <name evidence="2" type="ORF">PHYPA_009833</name>
</gene>
<evidence type="ECO:0000313" key="2">
    <source>
        <dbReference type="EMBL" id="PNR50647.1"/>
    </source>
</evidence>
<evidence type="ECO:0000313" key="4">
    <source>
        <dbReference type="Proteomes" id="UP000006727"/>
    </source>
</evidence>
<accession>A0A2K1KA48</accession>
<reference evidence="2 4" key="1">
    <citation type="journal article" date="2008" name="Science">
        <title>The Physcomitrella genome reveals evolutionary insights into the conquest of land by plants.</title>
        <authorList>
            <person name="Rensing S."/>
            <person name="Lang D."/>
            <person name="Zimmer A."/>
            <person name="Terry A."/>
            <person name="Salamov A."/>
            <person name="Shapiro H."/>
            <person name="Nishiyama T."/>
            <person name="Perroud P.-F."/>
            <person name="Lindquist E."/>
            <person name="Kamisugi Y."/>
            <person name="Tanahashi T."/>
            <person name="Sakakibara K."/>
            <person name="Fujita T."/>
            <person name="Oishi K."/>
            <person name="Shin-I T."/>
            <person name="Kuroki Y."/>
            <person name="Toyoda A."/>
            <person name="Suzuki Y."/>
            <person name="Hashimoto A."/>
            <person name="Yamaguchi K."/>
            <person name="Sugano A."/>
            <person name="Kohara Y."/>
            <person name="Fujiyama A."/>
            <person name="Anterola A."/>
            <person name="Aoki S."/>
            <person name="Ashton N."/>
            <person name="Barbazuk W.B."/>
            <person name="Barker E."/>
            <person name="Bennetzen J."/>
            <person name="Bezanilla M."/>
            <person name="Blankenship R."/>
            <person name="Cho S.H."/>
            <person name="Dutcher S."/>
            <person name="Estelle M."/>
            <person name="Fawcett J.A."/>
            <person name="Gundlach H."/>
            <person name="Hanada K."/>
            <person name="Heyl A."/>
            <person name="Hicks K.A."/>
            <person name="Hugh J."/>
            <person name="Lohr M."/>
            <person name="Mayer K."/>
            <person name="Melkozernov A."/>
            <person name="Murata T."/>
            <person name="Nelson D."/>
            <person name="Pils B."/>
            <person name="Prigge M."/>
            <person name="Reiss B."/>
            <person name="Renner T."/>
            <person name="Rombauts S."/>
            <person name="Rushton P."/>
            <person name="Sanderfoot A."/>
            <person name="Schween G."/>
            <person name="Shiu S.-H."/>
            <person name="Stueber K."/>
            <person name="Theodoulou F.L."/>
            <person name="Tu H."/>
            <person name="Van de Peer Y."/>
            <person name="Verrier P.J."/>
            <person name="Waters E."/>
            <person name="Wood A."/>
            <person name="Yang L."/>
            <person name="Cove D."/>
            <person name="Cuming A."/>
            <person name="Hasebe M."/>
            <person name="Lucas S."/>
            <person name="Mishler D.B."/>
            <person name="Reski R."/>
            <person name="Grigoriev I."/>
            <person name="Quatrano R.S."/>
            <person name="Boore J.L."/>
        </authorList>
    </citation>
    <scope>NUCLEOTIDE SEQUENCE [LARGE SCALE GENOMIC DNA]</scope>
    <source>
        <strain evidence="3 4">cv. Gransden 2004</strain>
    </source>
</reference>
<dbReference type="Gramene" id="Pp3c7_3021V3.1">
    <property type="protein sequence ID" value="Pp3c7_3021V3.1"/>
    <property type="gene ID" value="Pp3c7_3021"/>
</dbReference>
<reference evidence="2 4" key="2">
    <citation type="journal article" date="2018" name="Plant J.">
        <title>The Physcomitrella patens chromosome-scale assembly reveals moss genome structure and evolution.</title>
        <authorList>
            <person name="Lang D."/>
            <person name="Ullrich K.K."/>
            <person name="Murat F."/>
            <person name="Fuchs J."/>
            <person name="Jenkins J."/>
            <person name="Haas F.B."/>
            <person name="Piednoel M."/>
            <person name="Gundlach H."/>
            <person name="Van Bel M."/>
            <person name="Meyberg R."/>
            <person name="Vives C."/>
            <person name="Morata J."/>
            <person name="Symeonidi A."/>
            <person name="Hiss M."/>
            <person name="Muchero W."/>
            <person name="Kamisugi Y."/>
            <person name="Saleh O."/>
            <person name="Blanc G."/>
            <person name="Decker E.L."/>
            <person name="van Gessel N."/>
            <person name="Grimwood J."/>
            <person name="Hayes R.D."/>
            <person name="Graham S.W."/>
            <person name="Gunter L.E."/>
            <person name="McDaniel S.F."/>
            <person name="Hoernstein S.N.W."/>
            <person name="Larsson A."/>
            <person name="Li F.W."/>
            <person name="Perroud P.F."/>
            <person name="Phillips J."/>
            <person name="Ranjan P."/>
            <person name="Rokshar D.S."/>
            <person name="Rothfels C.J."/>
            <person name="Schneider L."/>
            <person name="Shu S."/>
            <person name="Stevenson D.W."/>
            <person name="Thummler F."/>
            <person name="Tillich M."/>
            <person name="Villarreal Aguilar J.C."/>
            <person name="Widiez T."/>
            <person name="Wong G.K."/>
            <person name="Wymore A."/>
            <person name="Zhang Y."/>
            <person name="Zimmer A.D."/>
            <person name="Quatrano R.S."/>
            <person name="Mayer K.F.X."/>
            <person name="Goodstein D."/>
            <person name="Casacuberta J.M."/>
            <person name="Vandepoele K."/>
            <person name="Reski R."/>
            <person name="Cuming A.C."/>
            <person name="Tuskan G.A."/>
            <person name="Maumus F."/>
            <person name="Salse J."/>
            <person name="Schmutz J."/>
            <person name="Rensing S.A."/>
        </authorList>
    </citation>
    <scope>NUCLEOTIDE SEQUENCE [LARGE SCALE GENOMIC DNA]</scope>
    <source>
        <strain evidence="3 4">cv. Gransden 2004</strain>
    </source>
</reference>
<protein>
    <submittedName>
        <fullName evidence="2 3">Uncharacterized protein</fullName>
    </submittedName>
</protein>
<evidence type="ECO:0000256" key="1">
    <source>
        <dbReference type="SAM" id="MobiDB-lite"/>
    </source>
</evidence>
<dbReference type="AlphaFoldDB" id="A0A2K1KA48"/>
<keyword evidence="4" id="KW-1185">Reference proteome</keyword>